<evidence type="ECO:0000313" key="2">
    <source>
        <dbReference type="Proteomes" id="UP001519887"/>
    </source>
</evidence>
<keyword evidence="2" id="KW-1185">Reference proteome</keyword>
<dbReference type="RefSeq" id="WP_210045409.1">
    <property type="nucleotide sequence ID" value="NZ_JBHLVU010000010.1"/>
</dbReference>
<dbReference type="SUPFAM" id="SSF53850">
    <property type="entry name" value="Periplasmic binding protein-like II"/>
    <property type="match status" value="1"/>
</dbReference>
<dbReference type="PROSITE" id="PS51257">
    <property type="entry name" value="PROKAR_LIPOPROTEIN"/>
    <property type="match status" value="1"/>
</dbReference>
<dbReference type="InterPro" id="IPR050490">
    <property type="entry name" value="Bact_solute-bd_prot1"/>
</dbReference>
<dbReference type="PANTHER" id="PTHR43649">
    <property type="entry name" value="ARABINOSE-BINDING PROTEIN-RELATED"/>
    <property type="match status" value="1"/>
</dbReference>
<reference evidence="1 2" key="1">
    <citation type="submission" date="2021-07" db="EMBL/GenBank/DDBJ databases">
        <title>Paenibacillus radiodurans sp. nov., isolated from the southeastern edge of Tengger Desert.</title>
        <authorList>
            <person name="Zhang G."/>
        </authorList>
    </citation>
    <scope>NUCLEOTIDE SEQUENCE [LARGE SCALE GENOMIC DNA]</scope>
    <source>
        <strain evidence="1 2">CCM 7311</strain>
    </source>
</reference>
<proteinExistence type="predicted"/>
<dbReference type="EMBL" id="JAHZIK010000697">
    <property type="protein sequence ID" value="MBW7456905.1"/>
    <property type="molecule type" value="Genomic_DNA"/>
</dbReference>
<dbReference type="Pfam" id="PF13416">
    <property type="entry name" value="SBP_bac_8"/>
    <property type="match status" value="1"/>
</dbReference>
<dbReference type="PANTHER" id="PTHR43649:SF12">
    <property type="entry name" value="DIACETYLCHITOBIOSE BINDING PROTEIN DASA"/>
    <property type="match status" value="1"/>
</dbReference>
<comment type="caution">
    <text evidence="1">The sequence shown here is derived from an EMBL/GenBank/DDBJ whole genome shotgun (WGS) entry which is preliminary data.</text>
</comment>
<accession>A0ABS7C853</accession>
<gene>
    <name evidence="1" type="ORF">K0U00_22985</name>
</gene>
<dbReference type="Gene3D" id="3.40.190.10">
    <property type="entry name" value="Periplasmic binding protein-like II"/>
    <property type="match status" value="1"/>
</dbReference>
<organism evidence="1 2">
    <name type="scientific">Paenibacillus sepulcri</name>
    <dbReference type="NCBI Taxonomy" id="359917"/>
    <lineage>
        <taxon>Bacteria</taxon>
        <taxon>Bacillati</taxon>
        <taxon>Bacillota</taxon>
        <taxon>Bacilli</taxon>
        <taxon>Bacillales</taxon>
        <taxon>Paenibacillaceae</taxon>
        <taxon>Paenibacillus</taxon>
    </lineage>
</organism>
<evidence type="ECO:0000313" key="1">
    <source>
        <dbReference type="EMBL" id="MBW7456905.1"/>
    </source>
</evidence>
<dbReference type="InterPro" id="IPR006059">
    <property type="entry name" value="SBP"/>
</dbReference>
<protein>
    <submittedName>
        <fullName evidence="1">Sugar ABC transporter substrate-binding protein</fullName>
    </submittedName>
</protein>
<sequence>MVRKTNIHLLIVCLLVLGLLAGCMKDSNGSGSGGKTEIVFWQPDLANWQPLYEKLVKKFEESHPDIRIKMANIPEEGYFEKLNTAFAAGKGPDMWVGWYPGNEFDRGYIQPIDEFIEASGWDMNQYFQPITDLRLKGADGHYYGLPRDYSSSVVLYNKDLFDAAQVPYPTEDWTVDDFRSIAKSLTNEEKKVFGTDIATGDSLLTGTPLVWNYGGDMISEDGLTVKGVLDSPETMKAYELGQQLMKDGSVLPSSISETMTGDNGAFGSGTVGMTMGTLWGYNSLKDVTFKWGAVSFPKVPGGEDYAWADIVSWFMNAKSKHKEATWEFMKFMSSTEIGQDVAEELTWGPPIPKIWEDQKLLDNEALKVFYDQGAKPTKKPVYVRNNAYDDITSDMTQTYTDIVNPLKGVEMKSPGDVLPQAAEEMQKKLDEAQTVK</sequence>
<dbReference type="Proteomes" id="UP001519887">
    <property type="component" value="Unassembled WGS sequence"/>
</dbReference>
<name>A0ABS7C853_9BACL</name>
<dbReference type="CDD" id="cd13585">
    <property type="entry name" value="PBP2_TMBP_like"/>
    <property type="match status" value="1"/>
</dbReference>